<dbReference type="EMBL" id="CDNY01000003">
    <property type="protein sequence ID" value="CEO33804.1"/>
    <property type="molecule type" value="Genomic_DNA"/>
</dbReference>
<evidence type="ECO:0000256" key="7">
    <source>
        <dbReference type="ARBA" id="ARBA00022801"/>
    </source>
</evidence>
<feature type="binding site" evidence="16">
    <location>
        <position position="183"/>
    </location>
    <ligand>
        <name>substrate</name>
    </ligand>
</feature>
<name>A0A9P1L371_PARSO</name>
<dbReference type="GO" id="GO:0008703">
    <property type="term" value="F:5-amino-6-(5-phosphoribosylamino)uracil reductase activity"/>
    <property type="evidence" value="ECO:0007669"/>
    <property type="project" value="UniProtKB-EC"/>
</dbReference>
<dbReference type="GO" id="GO:0009231">
    <property type="term" value="P:riboflavin biosynthetic process"/>
    <property type="evidence" value="ECO:0007669"/>
    <property type="project" value="UniProtKB-KW"/>
</dbReference>
<feature type="binding site" evidence="16">
    <location>
        <position position="195"/>
    </location>
    <ligand>
        <name>NADP(+)</name>
        <dbReference type="ChEBI" id="CHEBI:58349"/>
    </ligand>
</feature>
<keyword evidence="10 14" id="KW-0560">Oxidoreductase</keyword>
<dbReference type="EC" id="3.5.4.26" evidence="14"/>
<dbReference type="NCBIfam" id="TIGR00227">
    <property type="entry name" value="ribD_Cterm"/>
    <property type="match status" value="1"/>
</dbReference>
<evidence type="ECO:0000256" key="4">
    <source>
        <dbReference type="ARBA" id="ARBA00005259"/>
    </source>
</evidence>
<feature type="binding site" evidence="16">
    <location>
        <position position="153"/>
    </location>
    <ligand>
        <name>NADP(+)</name>
        <dbReference type="ChEBI" id="CHEBI:58349"/>
    </ligand>
</feature>
<dbReference type="InterPro" id="IPR016193">
    <property type="entry name" value="Cytidine_deaminase-like"/>
</dbReference>
<evidence type="ECO:0000256" key="3">
    <source>
        <dbReference type="ARBA" id="ARBA00004910"/>
    </source>
</evidence>
<dbReference type="PROSITE" id="PS51747">
    <property type="entry name" value="CYT_DCMP_DEAMINASES_2"/>
    <property type="match status" value="1"/>
</dbReference>
<evidence type="ECO:0000256" key="16">
    <source>
        <dbReference type="PIRSR" id="PIRSR006769-2"/>
    </source>
</evidence>
<feature type="binding site" evidence="16">
    <location>
        <position position="203"/>
    </location>
    <ligand>
        <name>substrate</name>
    </ligand>
</feature>
<feature type="binding site" evidence="17">
    <location>
        <position position="49"/>
    </location>
    <ligand>
        <name>Zn(2+)</name>
        <dbReference type="ChEBI" id="CHEBI:29105"/>
        <note>catalytic</note>
    </ligand>
</feature>
<dbReference type="GO" id="GO:0046872">
    <property type="term" value="F:metal ion binding"/>
    <property type="evidence" value="ECO:0007669"/>
    <property type="project" value="UniProtKB-KW"/>
</dbReference>
<dbReference type="EC" id="1.1.1.193" evidence="14"/>
<keyword evidence="7 14" id="KW-0378">Hydrolase</keyword>
<comment type="catalytic activity">
    <reaction evidence="13 14">
        <text>2,5-diamino-6-hydroxy-4-(5-phosphoribosylamino)-pyrimidine + H2O + H(+) = 5-amino-6-(5-phospho-D-ribosylamino)uracil + NH4(+)</text>
        <dbReference type="Rhea" id="RHEA:21868"/>
        <dbReference type="ChEBI" id="CHEBI:15377"/>
        <dbReference type="ChEBI" id="CHEBI:15378"/>
        <dbReference type="ChEBI" id="CHEBI:28938"/>
        <dbReference type="ChEBI" id="CHEBI:58453"/>
        <dbReference type="ChEBI" id="CHEBI:58614"/>
        <dbReference type="EC" id="3.5.4.26"/>
    </reaction>
</comment>
<feature type="binding site" evidence="17">
    <location>
        <position position="83"/>
    </location>
    <ligand>
        <name>Zn(2+)</name>
        <dbReference type="ChEBI" id="CHEBI:29105"/>
        <note>catalytic</note>
    </ligand>
</feature>
<gene>
    <name evidence="19" type="primary">ribD</name>
    <name evidence="19" type="ORF">UMC4404_17841</name>
</gene>
<comment type="pathway">
    <text evidence="2 14">Cofactor biosynthesis; riboflavin biosynthesis; 5-amino-6-(D-ribitylamino)uracil from GTP: step 2/4.</text>
</comment>
<comment type="catalytic activity">
    <reaction evidence="12 14">
        <text>5-amino-6-(5-phospho-D-ribitylamino)uracil + NADP(+) = 5-amino-6-(5-phospho-D-ribosylamino)uracil + NADPH + H(+)</text>
        <dbReference type="Rhea" id="RHEA:17845"/>
        <dbReference type="ChEBI" id="CHEBI:15378"/>
        <dbReference type="ChEBI" id="CHEBI:57783"/>
        <dbReference type="ChEBI" id="CHEBI:58349"/>
        <dbReference type="ChEBI" id="CHEBI:58421"/>
        <dbReference type="ChEBI" id="CHEBI:58453"/>
        <dbReference type="EC" id="1.1.1.193"/>
    </reaction>
</comment>
<dbReference type="SUPFAM" id="SSF53927">
    <property type="entry name" value="Cytidine deaminase-like"/>
    <property type="match status" value="1"/>
</dbReference>
<dbReference type="Pfam" id="PF00383">
    <property type="entry name" value="dCMP_cyt_deam_1"/>
    <property type="match status" value="1"/>
</dbReference>
<evidence type="ECO:0000256" key="5">
    <source>
        <dbReference type="ARBA" id="ARBA00007417"/>
    </source>
</evidence>
<feature type="active site" description="Proton donor" evidence="15">
    <location>
        <position position="51"/>
    </location>
</feature>
<evidence type="ECO:0000313" key="20">
    <source>
        <dbReference type="Proteomes" id="UP000049685"/>
    </source>
</evidence>
<feature type="binding site" evidence="16">
    <location>
        <begin position="294"/>
        <end position="300"/>
    </location>
    <ligand>
        <name>NADP(+)</name>
        <dbReference type="ChEBI" id="CHEBI:58349"/>
    </ligand>
</feature>
<evidence type="ECO:0000256" key="11">
    <source>
        <dbReference type="ARBA" id="ARBA00023268"/>
    </source>
</evidence>
<feature type="binding site" evidence="16">
    <location>
        <position position="167"/>
    </location>
    <ligand>
        <name>substrate</name>
    </ligand>
</feature>
<dbReference type="InterPro" id="IPR004794">
    <property type="entry name" value="Eubact_RibD"/>
</dbReference>
<dbReference type="GO" id="GO:0050661">
    <property type="term" value="F:NADP binding"/>
    <property type="evidence" value="ECO:0007669"/>
    <property type="project" value="InterPro"/>
</dbReference>
<evidence type="ECO:0000256" key="8">
    <source>
        <dbReference type="ARBA" id="ARBA00022833"/>
    </source>
</evidence>
<keyword evidence="6 14" id="KW-0479">Metal-binding</keyword>
<dbReference type="AlphaFoldDB" id="A0A9P1L371"/>
<comment type="similarity">
    <text evidence="5 14">In the C-terminal section; belongs to the HTP reductase family.</text>
</comment>
<feature type="binding site" evidence="16">
    <location>
        <position position="292"/>
    </location>
    <ligand>
        <name>substrate</name>
    </ligand>
</feature>
<reference evidence="20" key="1">
    <citation type="submission" date="2015-01" db="EMBL/GenBank/DDBJ databases">
        <authorList>
            <person name="Aslett A.Martin."/>
            <person name="De Silva Nishadi"/>
        </authorList>
    </citation>
    <scope>NUCLEOTIDE SEQUENCE [LARGE SCALE GENOMIC DNA]</scope>
    <source>
        <strain evidence="20">UMC4404</strain>
    </source>
</reference>
<feature type="binding site" evidence="16">
    <location>
        <position position="169"/>
    </location>
    <ligand>
        <name>NADP(+)</name>
        <dbReference type="ChEBI" id="CHEBI:58349"/>
    </ligand>
</feature>
<dbReference type="InterPro" id="IPR011549">
    <property type="entry name" value="RibD_C"/>
</dbReference>
<keyword evidence="11" id="KW-0511">Multifunctional enzyme</keyword>
<dbReference type="CDD" id="cd01284">
    <property type="entry name" value="Riboflavin_deaminase-reductase"/>
    <property type="match status" value="1"/>
</dbReference>
<dbReference type="GO" id="GO:0008835">
    <property type="term" value="F:diaminohydroxyphosphoribosylaminopyrimidine deaminase activity"/>
    <property type="evidence" value="ECO:0007669"/>
    <property type="project" value="UniProtKB-EC"/>
</dbReference>
<dbReference type="InterPro" id="IPR050765">
    <property type="entry name" value="Riboflavin_Biosynth_HTPR"/>
</dbReference>
<dbReference type="RefSeq" id="WP_057558858.1">
    <property type="nucleotide sequence ID" value="NZ_CDNY01000003.1"/>
</dbReference>
<evidence type="ECO:0000256" key="12">
    <source>
        <dbReference type="ARBA" id="ARBA00049861"/>
    </source>
</evidence>
<evidence type="ECO:0000256" key="6">
    <source>
        <dbReference type="ARBA" id="ARBA00022723"/>
    </source>
</evidence>
<comment type="caution">
    <text evidence="19">The sequence shown here is derived from an EMBL/GenBank/DDBJ whole genome shotgun (WGS) entry which is preliminary data.</text>
</comment>
<dbReference type="PIRSF" id="PIRSF006769">
    <property type="entry name" value="RibD"/>
    <property type="match status" value="1"/>
</dbReference>
<evidence type="ECO:0000256" key="13">
    <source>
        <dbReference type="ARBA" id="ARBA00049886"/>
    </source>
</evidence>
<dbReference type="Proteomes" id="UP000049685">
    <property type="component" value="Unassembled WGS sequence"/>
</dbReference>
<proteinExistence type="inferred from homology"/>
<feature type="binding site" evidence="16">
    <location>
        <position position="220"/>
    </location>
    <ligand>
        <name>NADP(+)</name>
        <dbReference type="ChEBI" id="CHEBI:58349"/>
    </ligand>
</feature>
<evidence type="ECO:0000256" key="2">
    <source>
        <dbReference type="ARBA" id="ARBA00004882"/>
    </source>
</evidence>
<accession>A0A9P1L371</accession>
<evidence type="ECO:0000256" key="10">
    <source>
        <dbReference type="ARBA" id="ARBA00023002"/>
    </source>
</evidence>
<comment type="pathway">
    <text evidence="3 14">Cofactor biosynthesis; riboflavin biosynthesis; 5-amino-6-(D-ribitylamino)uracil from GTP: step 3/4.</text>
</comment>
<evidence type="ECO:0000259" key="18">
    <source>
        <dbReference type="PROSITE" id="PS51747"/>
    </source>
</evidence>
<feature type="binding site" evidence="16">
    <location>
        <position position="199"/>
    </location>
    <ligand>
        <name>NADP(+)</name>
        <dbReference type="ChEBI" id="CHEBI:58349"/>
    </ligand>
</feature>
<comment type="similarity">
    <text evidence="4 14">In the N-terminal section; belongs to the cytidine and deoxycytidylate deaminase family.</text>
</comment>
<keyword evidence="9 14" id="KW-0521">NADP</keyword>
<dbReference type="InterPro" id="IPR002125">
    <property type="entry name" value="CMP_dCMP_dom"/>
</dbReference>
<dbReference type="Gene3D" id="3.40.140.10">
    <property type="entry name" value="Cytidine Deaminase, domain 2"/>
    <property type="match status" value="1"/>
</dbReference>
<evidence type="ECO:0000256" key="9">
    <source>
        <dbReference type="ARBA" id="ARBA00022857"/>
    </source>
</evidence>
<sequence length="365" mass="40256">MDKHYMKIALDLAKLGKGKVNPNPLVGAVIVKDKKIIAKGYHEKYGEDHAEVNAFKNAKENLAGATMYVTLEPCSHYGKTPPCVDKIIDNKISRVVIGMIDPNKLVLSQGIKKLQDAGIEVEVGVLEEECKKLNEVFIKYIKNKKPFVVLKAAMSLDGKISTASGESKWITGNKSRSEVHKLRNDLSAIMVGVDTVIIDNPYLTCRIVDGRNPIRIIVDSKLRIPKDSNVLENTNDIKTIIATTEKATKEKIDYLKNIGVWVIKTKSTDEKVNLKELMIKLGELKIDSILLEGGSMLNYSALEVGIVDKVLIYIAPKIIGGVNSKTPVEGNGIEQLKDAFKIKDLNISMVSEDVLIQGYIGGEEN</sequence>
<feature type="binding site" evidence="16">
    <location>
        <position position="206"/>
    </location>
    <ligand>
        <name>substrate</name>
    </ligand>
</feature>
<dbReference type="PANTHER" id="PTHR38011">
    <property type="entry name" value="DIHYDROFOLATE REDUCTASE FAMILY PROTEIN (AFU_ORTHOLOGUE AFUA_8G06820)"/>
    <property type="match status" value="1"/>
</dbReference>
<dbReference type="InterPro" id="IPR024072">
    <property type="entry name" value="DHFR-like_dom_sf"/>
</dbReference>
<feature type="domain" description="CMP/dCMP-type deaminase" evidence="18">
    <location>
        <begin position="1"/>
        <end position="122"/>
    </location>
</feature>
<evidence type="ECO:0000256" key="17">
    <source>
        <dbReference type="PIRSR" id="PIRSR006769-3"/>
    </source>
</evidence>
<keyword evidence="8 14" id="KW-0862">Zinc</keyword>
<keyword evidence="14" id="KW-0686">Riboflavin biosynthesis</keyword>
<evidence type="ECO:0000313" key="19">
    <source>
        <dbReference type="EMBL" id="CEO33804.1"/>
    </source>
</evidence>
<comment type="cofactor">
    <cofactor evidence="14 17">
        <name>Zn(2+)</name>
        <dbReference type="ChEBI" id="CHEBI:29105"/>
    </cofactor>
    <text evidence="14 17">Binds 1 zinc ion.</text>
</comment>
<dbReference type="NCBIfam" id="TIGR00326">
    <property type="entry name" value="eubact_ribD"/>
    <property type="match status" value="1"/>
</dbReference>
<protein>
    <recommendedName>
        <fullName evidence="14">Riboflavin biosynthesis protein RibD</fullName>
    </recommendedName>
    <domain>
        <recommendedName>
            <fullName evidence="14">Diaminohydroxyphosphoribosylaminopyrimidine deaminase</fullName>
            <shortName evidence="14">DRAP deaminase</shortName>
            <ecNumber evidence="14">3.5.4.26</ecNumber>
        </recommendedName>
        <alternativeName>
            <fullName evidence="14">Riboflavin-specific deaminase</fullName>
        </alternativeName>
    </domain>
    <domain>
        <recommendedName>
            <fullName evidence="14">5-amino-6-(5-phosphoribosylamino)uracil reductase</fullName>
            <ecNumber evidence="14">1.1.1.193</ecNumber>
        </recommendedName>
        <alternativeName>
            <fullName evidence="14">HTP reductase</fullName>
        </alternativeName>
    </domain>
</protein>
<dbReference type="Gene3D" id="3.40.430.10">
    <property type="entry name" value="Dihydrofolate Reductase, subunit A"/>
    <property type="match status" value="1"/>
</dbReference>
<evidence type="ECO:0000256" key="14">
    <source>
        <dbReference type="PIRNR" id="PIRNR006769"/>
    </source>
</evidence>
<organism evidence="19 20">
    <name type="scientific">Paraclostridium sordellii</name>
    <name type="common">Clostridium sordellii</name>
    <dbReference type="NCBI Taxonomy" id="1505"/>
    <lineage>
        <taxon>Bacteria</taxon>
        <taxon>Bacillati</taxon>
        <taxon>Bacillota</taxon>
        <taxon>Clostridia</taxon>
        <taxon>Peptostreptococcales</taxon>
        <taxon>Peptostreptococcaceae</taxon>
        <taxon>Paraclostridium</taxon>
    </lineage>
</organism>
<comment type="function">
    <text evidence="1 14">Converts 2,5-diamino-6-(ribosylamino)-4(3h)-pyrimidinone 5'-phosphate into 5-amino-6-(ribosylamino)-2,4(1h,3h)-pyrimidinedione 5'-phosphate.</text>
</comment>
<dbReference type="Pfam" id="PF01872">
    <property type="entry name" value="RibD_C"/>
    <property type="match status" value="1"/>
</dbReference>
<dbReference type="PANTHER" id="PTHR38011:SF7">
    <property type="entry name" value="2,5-DIAMINO-6-RIBOSYLAMINO-4(3H)-PYRIMIDINONE 5'-PHOSPHATE REDUCTASE"/>
    <property type="match status" value="1"/>
</dbReference>
<evidence type="ECO:0000256" key="15">
    <source>
        <dbReference type="PIRSR" id="PIRSR006769-1"/>
    </source>
</evidence>
<feature type="binding site" evidence="17">
    <location>
        <position position="74"/>
    </location>
    <ligand>
        <name>Zn(2+)</name>
        <dbReference type="ChEBI" id="CHEBI:29105"/>
        <note>catalytic</note>
    </ligand>
</feature>
<dbReference type="FunFam" id="3.40.140.10:FF:000025">
    <property type="entry name" value="Riboflavin biosynthesis protein RibD"/>
    <property type="match status" value="1"/>
</dbReference>
<dbReference type="SUPFAM" id="SSF53597">
    <property type="entry name" value="Dihydrofolate reductase-like"/>
    <property type="match status" value="1"/>
</dbReference>
<dbReference type="InterPro" id="IPR002734">
    <property type="entry name" value="RibDG_C"/>
</dbReference>
<evidence type="ECO:0000256" key="1">
    <source>
        <dbReference type="ARBA" id="ARBA00002151"/>
    </source>
</evidence>